<dbReference type="EMBL" id="UYIV01000001">
    <property type="protein sequence ID" value="VDH04777.1"/>
    <property type="molecule type" value="Genomic_DNA"/>
</dbReference>
<dbReference type="InterPro" id="IPR011250">
    <property type="entry name" value="OMP/PagP_B-barrel"/>
</dbReference>
<name>A0A7Z8YP53_9FLAO</name>
<dbReference type="SUPFAM" id="SSF56925">
    <property type="entry name" value="OMPA-like"/>
    <property type="match status" value="1"/>
</dbReference>
<evidence type="ECO:0000313" key="2">
    <source>
        <dbReference type="EMBL" id="VDH04777.1"/>
    </source>
</evidence>
<protein>
    <recommendedName>
        <fullName evidence="4">Outer membrane protein beta-barrel domain-containing protein</fullName>
    </recommendedName>
</protein>
<keyword evidence="1" id="KW-0732">Signal</keyword>
<reference evidence="2 3" key="1">
    <citation type="submission" date="2018-11" db="EMBL/GenBank/DDBJ databases">
        <authorList>
            <consortium name="Pathogen Informatics"/>
        </authorList>
    </citation>
    <scope>NUCLEOTIDE SEQUENCE [LARGE SCALE GENOMIC DNA]</scope>
    <source>
        <strain evidence="2 3">NCTC12929</strain>
    </source>
</reference>
<organism evidence="2 3">
    <name type="scientific">Bergeyella zoohelcum</name>
    <dbReference type="NCBI Taxonomy" id="1015"/>
    <lineage>
        <taxon>Bacteria</taxon>
        <taxon>Pseudomonadati</taxon>
        <taxon>Bacteroidota</taxon>
        <taxon>Flavobacteriia</taxon>
        <taxon>Flavobacteriales</taxon>
        <taxon>Weeksellaceae</taxon>
        <taxon>Bergeyella</taxon>
    </lineage>
</organism>
<evidence type="ECO:0000313" key="3">
    <source>
        <dbReference type="Proteomes" id="UP000270205"/>
    </source>
</evidence>
<comment type="caution">
    <text evidence="2">The sequence shown here is derived from an EMBL/GenBank/DDBJ whole genome shotgun (WGS) entry which is preliminary data.</text>
</comment>
<dbReference type="AlphaFoldDB" id="A0A7Z8YP53"/>
<proteinExistence type="predicted"/>
<evidence type="ECO:0000256" key="1">
    <source>
        <dbReference type="SAM" id="SignalP"/>
    </source>
</evidence>
<dbReference type="RefSeq" id="WP_125151425.1">
    <property type="nucleotide sequence ID" value="NZ_UYIV01000001.1"/>
</dbReference>
<gene>
    <name evidence="2" type="ORF">NCTC12929_01606</name>
</gene>
<dbReference type="Proteomes" id="UP000270205">
    <property type="component" value="Unassembled WGS sequence"/>
</dbReference>
<accession>A0A7Z8YP53</accession>
<feature type="chain" id="PRO_5030832501" description="Outer membrane protein beta-barrel domain-containing protein" evidence="1">
    <location>
        <begin position="19"/>
        <end position="187"/>
    </location>
</feature>
<feature type="signal peptide" evidence="1">
    <location>
        <begin position="1"/>
        <end position="18"/>
    </location>
</feature>
<sequence length="187" mass="19418">MKKILLASALGLFGMANAQLKQGNWMVGSSVTNMKFTNGLNIQLTPKAGYFIADRFVVGAGVDLSVTKTNNSDKVQTNWGVAPFARYYFTSTEIDSMLKNGAFFAEGSAGFAGSNADGGKTTNGVGLGIGAGYAYFITNNVSLEGMLKLGTTVGGGNTTGNADVSLGVGFNIYLPTKAVKNAVRDAQ</sequence>
<evidence type="ECO:0008006" key="4">
    <source>
        <dbReference type="Google" id="ProtNLM"/>
    </source>
</evidence>